<accession>A0ABS8SG08</accession>
<dbReference type="Proteomes" id="UP000823775">
    <property type="component" value="Unassembled WGS sequence"/>
</dbReference>
<reference evidence="1 2" key="1">
    <citation type="journal article" date="2021" name="BMC Genomics">
        <title>Datura genome reveals duplications of psychoactive alkaloid biosynthetic genes and high mutation rate following tissue culture.</title>
        <authorList>
            <person name="Rajewski A."/>
            <person name="Carter-House D."/>
            <person name="Stajich J."/>
            <person name="Litt A."/>
        </authorList>
    </citation>
    <scope>NUCLEOTIDE SEQUENCE [LARGE SCALE GENOMIC DNA]</scope>
    <source>
        <strain evidence="1">AR-01</strain>
    </source>
</reference>
<dbReference type="EMBL" id="JACEIK010000478">
    <property type="protein sequence ID" value="MCD7457792.1"/>
    <property type="molecule type" value="Genomic_DNA"/>
</dbReference>
<comment type="caution">
    <text evidence="1">The sequence shown here is derived from an EMBL/GenBank/DDBJ whole genome shotgun (WGS) entry which is preliminary data.</text>
</comment>
<proteinExistence type="predicted"/>
<name>A0ABS8SG08_DATST</name>
<protein>
    <submittedName>
        <fullName evidence="1">Uncharacterized protein</fullName>
    </submittedName>
</protein>
<evidence type="ECO:0000313" key="1">
    <source>
        <dbReference type="EMBL" id="MCD7457792.1"/>
    </source>
</evidence>
<organism evidence="1 2">
    <name type="scientific">Datura stramonium</name>
    <name type="common">Jimsonweed</name>
    <name type="synonym">Common thornapple</name>
    <dbReference type="NCBI Taxonomy" id="4076"/>
    <lineage>
        <taxon>Eukaryota</taxon>
        <taxon>Viridiplantae</taxon>
        <taxon>Streptophyta</taxon>
        <taxon>Embryophyta</taxon>
        <taxon>Tracheophyta</taxon>
        <taxon>Spermatophyta</taxon>
        <taxon>Magnoliopsida</taxon>
        <taxon>eudicotyledons</taxon>
        <taxon>Gunneridae</taxon>
        <taxon>Pentapetalae</taxon>
        <taxon>asterids</taxon>
        <taxon>lamiids</taxon>
        <taxon>Solanales</taxon>
        <taxon>Solanaceae</taxon>
        <taxon>Solanoideae</taxon>
        <taxon>Datureae</taxon>
        <taxon>Datura</taxon>
    </lineage>
</organism>
<evidence type="ECO:0000313" key="2">
    <source>
        <dbReference type="Proteomes" id="UP000823775"/>
    </source>
</evidence>
<sequence>MMLTHIGTTNRVNTITFDIASGGHPNIDHATIVFNVTIETGTGNQPEPPKFYGLCIEDVLQYFMDDTRSFRAMGAYSSEAIEFVAYQLKDATHAWDRDCRKLWRELANTSRQRNNALAPIAIRNQPTGNANTSQNACNTEGGNIAANIGNVKTPEKCLSVKEYSAPSRAQLKASLHFALKLASSPPETQSVKGLIPTKHEDHMKASQSEAEGEKAPCFGACPTRRMHKQKAEIAMYGTKTRLHGVKLIARPLLTVEIAPLS</sequence>
<keyword evidence="2" id="KW-1185">Reference proteome</keyword>
<gene>
    <name evidence="1" type="ORF">HAX54_036186</name>
</gene>